<name>A0A915VFJ0_LIMPO</name>
<dbReference type="GO" id="GO:0005975">
    <property type="term" value="P:carbohydrate metabolic process"/>
    <property type="evidence" value="ECO:0007669"/>
    <property type="project" value="InterPro"/>
</dbReference>
<dbReference type="PROSITE" id="PS51175">
    <property type="entry name" value="CBM6"/>
    <property type="match status" value="2"/>
</dbReference>
<feature type="domain" description="GH16" evidence="5">
    <location>
        <begin position="25"/>
        <end position="251"/>
    </location>
</feature>
<evidence type="ECO:0000256" key="3">
    <source>
        <dbReference type="SAM" id="SignalP"/>
    </source>
</evidence>
<dbReference type="CDD" id="cd08023">
    <property type="entry name" value="GH16_laminarinase_like"/>
    <property type="match status" value="1"/>
</dbReference>
<dbReference type="InterPro" id="IPR008979">
    <property type="entry name" value="Galactose-bd-like_sf"/>
</dbReference>
<proteinExistence type="evidence at transcript level"/>
<dbReference type="PROSITE" id="PS50231">
    <property type="entry name" value="RICIN_B_LECTIN"/>
    <property type="match status" value="1"/>
</dbReference>
<dbReference type="AlphaFoldDB" id="A0A915VFJ0"/>
<dbReference type="GO" id="GO:0004553">
    <property type="term" value="F:hydrolase activity, hydrolyzing O-glycosyl compounds"/>
    <property type="evidence" value="ECO:0007669"/>
    <property type="project" value="InterPro"/>
</dbReference>
<organism evidence="6">
    <name type="scientific">Limulus polyphemus</name>
    <name type="common">Atlantic horseshoe crab</name>
    <dbReference type="NCBI Taxonomy" id="6850"/>
    <lineage>
        <taxon>Eukaryota</taxon>
        <taxon>Metazoa</taxon>
        <taxon>Ecdysozoa</taxon>
        <taxon>Arthropoda</taxon>
        <taxon>Chelicerata</taxon>
        <taxon>Merostomata</taxon>
        <taxon>Xiphosura</taxon>
        <taxon>Limulidae</taxon>
        <taxon>Limulus</taxon>
    </lineage>
</organism>
<dbReference type="PANTHER" id="PTHR10963:SF55">
    <property type="entry name" value="GLYCOSIDE HYDROLASE FAMILY 16 PROTEIN"/>
    <property type="match status" value="1"/>
</dbReference>
<dbReference type="PANTHER" id="PTHR10963">
    <property type="entry name" value="GLYCOSYL HYDROLASE-RELATED"/>
    <property type="match status" value="1"/>
</dbReference>
<evidence type="ECO:0000256" key="1">
    <source>
        <dbReference type="ARBA" id="ARBA00006865"/>
    </source>
</evidence>
<feature type="signal peptide" evidence="3">
    <location>
        <begin position="1"/>
        <end position="18"/>
    </location>
</feature>
<dbReference type="SMART" id="SM00458">
    <property type="entry name" value="RICIN"/>
    <property type="match status" value="1"/>
</dbReference>
<dbReference type="Pfam" id="PF14200">
    <property type="entry name" value="RicinB_lectin_2"/>
    <property type="match status" value="1"/>
</dbReference>
<feature type="domain" description="CBM6" evidence="4">
    <location>
        <begin position="546"/>
        <end position="668"/>
    </location>
</feature>
<dbReference type="Pfam" id="PF00722">
    <property type="entry name" value="Glyco_hydro_16"/>
    <property type="match status" value="1"/>
</dbReference>
<dbReference type="InterPro" id="IPR006584">
    <property type="entry name" value="Cellulose-bd_IV"/>
</dbReference>
<dbReference type="InterPro" id="IPR013320">
    <property type="entry name" value="ConA-like_dom_sf"/>
</dbReference>
<dbReference type="PROSITE" id="PS51762">
    <property type="entry name" value="GH16_2"/>
    <property type="match status" value="1"/>
</dbReference>
<dbReference type="SMART" id="SM00606">
    <property type="entry name" value="CBD_IV"/>
    <property type="match status" value="2"/>
</dbReference>
<feature type="chain" id="PRO_5038012786" evidence="3">
    <location>
        <begin position="19"/>
        <end position="670"/>
    </location>
</feature>
<dbReference type="InterPro" id="IPR050546">
    <property type="entry name" value="Glycosyl_Hydrlase_16"/>
</dbReference>
<dbReference type="Gene3D" id="2.60.120.200">
    <property type="match status" value="1"/>
</dbReference>
<dbReference type="InterPro" id="IPR000772">
    <property type="entry name" value="Ricin_B_lectin"/>
</dbReference>
<dbReference type="SUPFAM" id="SSF49899">
    <property type="entry name" value="Concanavalin A-like lectins/glucanases"/>
    <property type="match status" value="1"/>
</dbReference>
<dbReference type="InterPro" id="IPR000757">
    <property type="entry name" value="Beta-glucanase-like"/>
</dbReference>
<dbReference type="Gene3D" id="2.80.10.50">
    <property type="match status" value="1"/>
</dbReference>
<dbReference type="GO" id="GO:0030246">
    <property type="term" value="F:carbohydrate binding"/>
    <property type="evidence" value="ECO:0007669"/>
    <property type="project" value="InterPro"/>
</dbReference>
<feature type="domain" description="CBM6" evidence="4">
    <location>
        <begin position="407"/>
        <end position="529"/>
    </location>
</feature>
<evidence type="ECO:0000256" key="2">
    <source>
        <dbReference type="ARBA" id="ARBA00022729"/>
    </source>
</evidence>
<dbReference type="Gene3D" id="2.60.120.260">
    <property type="entry name" value="Galactose-binding domain-like"/>
    <property type="match status" value="2"/>
</dbReference>
<sequence length="670" mass="75212">MFLCYVVLVVGVTGICCSQETNWKLVWSDEFTNGISSDWEFETGNGPNGWGNNELQYYRRENARVEGGKLIITAKKEDYEGFRYTSAKLKTQFNKPWKDGKIEARMSIPSFRGVWVAFWMLGDITDTDSWPSSGEIDFKEHINTNNEVRGTIHWSTSDGAHTHHGRGTNTDYHIYSVEWNSSVIRWFVDGNQYFEVNIQRGATGTNAFHNKVFVILNMAIGGNWPGFNVADEAFPANMYVDYVRVYQDANTPSPVDVDVTDLSGYYFLQNRHSELYLDVSFSSNKDGAFLQQWPYNGNANQQFDFVHLGNNIYKITNKNSGKSLDVYNVGTENGVRIQQMPYRGSYNQQFIVQDVGDGYYKIFARNSRKLVEVADFNKDPGGKIQQWSDDGQISGQWKLIRNKVNSKVIQAESYFASLGVQLEDTSDVGGGKNVKCDTEGAWMAYKDINFPSSGSYQVEYRVASERAGGKLSLDLNAGSIVLGMLNVPSTGGWQKWTTISHTVKVDSGTYNLGIYVQRPRWNINWIKITEAPGQSKPIQRSDTDSKVIQAESYFASSKVQLEDTSDVGGGKNVKCDNEGAWMAYKDINFPSSGSYQIEYRVASERAGGKLSLDLNAGSIVLGMLDVPSTGGWQKWTTISHTVNVSSGTYNLGIYVQRAAWNINWIKITKV</sequence>
<dbReference type="InterPro" id="IPR005084">
    <property type="entry name" value="CBM6"/>
</dbReference>
<evidence type="ECO:0000259" key="5">
    <source>
        <dbReference type="PROSITE" id="PS51762"/>
    </source>
</evidence>
<accession>A0A915VFJ0</accession>
<protein>
    <submittedName>
        <fullName evidence="6">Clotting factor G alpha subunit B</fullName>
    </submittedName>
</protein>
<reference evidence="6" key="1">
    <citation type="submission" date="2022-08" db="EMBL/GenBank/DDBJ databases">
        <title>Reconstruction of (1,3)-beta-D-glucans measurement system using recombinant Limulus polyphemus Factor G.</title>
        <authorList>
            <person name="Yamamoto Y."/>
            <person name="Kajiura H."/>
            <person name="Fukuchi H."/>
            <person name="Nishibu T."/>
            <person name="Fujiyama K."/>
            <person name="Kitagawa T."/>
        </authorList>
    </citation>
    <scope>NUCLEOTIDE SEQUENCE</scope>
</reference>
<keyword evidence="2 3" id="KW-0732">Signal</keyword>
<comment type="similarity">
    <text evidence="1">Belongs to the glycosyl hydrolase 16 family.</text>
</comment>
<dbReference type="InterPro" id="IPR035992">
    <property type="entry name" value="Ricin_B-like_lectins"/>
</dbReference>
<dbReference type="SUPFAM" id="SSF49785">
    <property type="entry name" value="Galactose-binding domain-like"/>
    <property type="match status" value="2"/>
</dbReference>
<dbReference type="SUPFAM" id="SSF50370">
    <property type="entry name" value="Ricin B-like lectins"/>
    <property type="match status" value="1"/>
</dbReference>
<evidence type="ECO:0000259" key="4">
    <source>
        <dbReference type="PROSITE" id="PS51175"/>
    </source>
</evidence>
<evidence type="ECO:0000313" key="6">
    <source>
        <dbReference type="EMBL" id="BDQ68752.1"/>
    </source>
</evidence>
<dbReference type="Pfam" id="PF03422">
    <property type="entry name" value="CBM_6"/>
    <property type="match status" value="2"/>
</dbReference>
<dbReference type="CDD" id="cd04080">
    <property type="entry name" value="CBM6_cellulase-like"/>
    <property type="match status" value="2"/>
</dbReference>
<dbReference type="EMBL" id="LC726259">
    <property type="protein sequence ID" value="BDQ68752.1"/>
    <property type="molecule type" value="mRNA"/>
</dbReference>